<dbReference type="KEGG" id="taer:GT409_04125"/>
<evidence type="ECO:0000313" key="1">
    <source>
        <dbReference type="EMBL" id="QHI68666.1"/>
    </source>
</evidence>
<dbReference type="RefSeq" id="WP_160627209.1">
    <property type="nucleotide sequence ID" value="NZ_CP047593.1"/>
</dbReference>
<sequence length="108" mass="12530">MTGKESVFWGRYADSVNKHGLSGYAAEWTARRAQQVVYGLEGRKLCEVDAAYLDQYLNVLGRNDSLQDWQMIQMVSALKILLVDVVNLGWADAALWSRHIRWRRHRSY</sequence>
<gene>
    <name evidence="1" type="ORF">GT409_04125</name>
</gene>
<name>A0A6P1MAS8_9BACT</name>
<protein>
    <submittedName>
        <fullName evidence="1">Uncharacterized protein</fullName>
    </submittedName>
</protein>
<dbReference type="Proteomes" id="UP000464954">
    <property type="component" value="Chromosome"/>
</dbReference>
<proteinExistence type="predicted"/>
<dbReference type="EMBL" id="CP047593">
    <property type="protein sequence ID" value="QHI68666.1"/>
    <property type="molecule type" value="Genomic_DNA"/>
</dbReference>
<evidence type="ECO:0000313" key="2">
    <source>
        <dbReference type="Proteomes" id="UP000464954"/>
    </source>
</evidence>
<accession>A0A6P1MAS8</accession>
<dbReference type="AlphaFoldDB" id="A0A6P1MAS8"/>
<organism evidence="1 2">
    <name type="scientific">Tichowtungia aerotolerans</name>
    <dbReference type="NCBI Taxonomy" id="2697043"/>
    <lineage>
        <taxon>Bacteria</taxon>
        <taxon>Pseudomonadati</taxon>
        <taxon>Kiritimatiellota</taxon>
        <taxon>Tichowtungiia</taxon>
        <taxon>Tichowtungiales</taxon>
        <taxon>Tichowtungiaceae</taxon>
        <taxon>Tichowtungia</taxon>
    </lineage>
</organism>
<reference evidence="1 2" key="1">
    <citation type="submission" date="2020-01" db="EMBL/GenBank/DDBJ databases">
        <title>Ponticoccus aerotolerans gen. nov., sp. nov., an anaerobic bacterium and proposal of Ponticoccusceae fam. nov., Ponticoccusles ord. nov. and Ponticoccuse classis nov. in the phylum Kiritimatiellaeota.</title>
        <authorList>
            <person name="Zhou L.Y."/>
            <person name="Du Z.J."/>
        </authorList>
    </citation>
    <scope>NUCLEOTIDE SEQUENCE [LARGE SCALE GENOMIC DNA]</scope>
    <source>
        <strain evidence="1 2">S-5007</strain>
    </source>
</reference>
<keyword evidence="2" id="KW-1185">Reference proteome</keyword>